<evidence type="ECO:0000256" key="1">
    <source>
        <dbReference type="SAM" id="MobiDB-lite"/>
    </source>
</evidence>
<keyword evidence="3" id="KW-1185">Reference proteome</keyword>
<dbReference type="EMBL" id="RQTK01001756">
    <property type="protein sequence ID" value="RUS69258.1"/>
    <property type="molecule type" value="Genomic_DNA"/>
</dbReference>
<dbReference type="AlphaFoldDB" id="A0A433SJL5"/>
<feature type="region of interest" description="Disordered" evidence="1">
    <location>
        <begin position="1"/>
        <end position="81"/>
    </location>
</feature>
<dbReference type="OrthoDB" id="10511686at2759"/>
<proteinExistence type="predicted"/>
<gene>
    <name evidence="2" type="ORF">EGW08_022983</name>
</gene>
<dbReference type="Proteomes" id="UP000271974">
    <property type="component" value="Unassembled WGS sequence"/>
</dbReference>
<protein>
    <submittedName>
        <fullName evidence="2">Uncharacterized protein</fullName>
    </submittedName>
</protein>
<sequence>MDFDKASIFVDVPETPPKRETKLPGNLDGSSAQQKKFAPLPVVLKTATKQEPNHSNNPAGFSALHQNPAPLPAQSPKSLNATRNSDNLVAAVAIPPAVKPGTKAALHQTHLETPSLRGKNGNSEAAKLGLAGQLASEARGQNQNPIPVKTVSEVESNQPGVLVSDPFKTGDKPALLKPPVVLQTLASNKSADQSGLPASANQRHQTKAEKWIVLDGGSHPCHDVTVYTEGQSDWRVILVNNGDVKVKGCQNEQCQLLQTSDINQAYLKAISQGADVIVLADCLARYPRLDFDFRVNDLHQYGMYYNATNMFNPYQFAGYEAVFPKVNSAWDRPINDSSDVGSPLIPPEPNAEMHYISDFGRVSFRQGFRLGEDTCVCEDASSFSPDGEEVLDNPVVSGPNTLVSLATGPSCALPDAFYWLYSPPGLSTHALEYFRTLWLHALKRAGYIHIGNFRQTRF</sequence>
<name>A0A433SJL5_ELYCH</name>
<reference evidence="2 3" key="1">
    <citation type="submission" date="2019-01" db="EMBL/GenBank/DDBJ databases">
        <title>A draft genome assembly of the solar-powered sea slug Elysia chlorotica.</title>
        <authorList>
            <person name="Cai H."/>
            <person name="Li Q."/>
            <person name="Fang X."/>
            <person name="Li J."/>
            <person name="Curtis N.E."/>
            <person name="Altenburger A."/>
            <person name="Shibata T."/>
            <person name="Feng M."/>
            <person name="Maeda T."/>
            <person name="Schwartz J.A."/>
            <person name="Shigenobu S."/>
            <person name="Lundholm N."/>
            <person name="Nishiyama T."/>
            <person name="Yang H."/>
            <person name="Hasebe M."/>
            <person name="Li S."/>
            <person name="Pierce S.K."/>
            <person name="Wang J."/>
        </authorList>
    </citation>
    <scope>NUCLEOTIDE SEQUENCE [LARGE SCALE GENOMIC DNA]</scope>
    <source>
        <strain evidence="2">EC2010</strain>
        <tissue evidence="2">Whole organism of an adult</tissue>
    </source>
</reference>
<accession>A0A433SJL5</accession>
<evidence type="ECO:0000313" key="2">
    <source>
        <dbReference type="EMBL" id="RUS69258.1"/>
    </source>
</evidence>
<feature type="compositionally biased region" description="Polar residues" evidence="1">
    <location>
        <begin position="47"/>
        <end position="59"/>
    </location>
</feature>
<comment type="caution">
    <text evidence="2">The sequence shown here is derived from an EMBL/GenBank/DDBJ whole genome shotgun (WGS) entry which is preliminary data.</text>
</comment>
<organism evidence="2 3">
    <name type="scientific">Elysia chlorotica</name>
    <name type="common">Eastern emerald elysia</name>
    <name type="synonym">Sea slug</name>
    <dbReference type="NCBI Taxonomy" id="188477"/>
    <lineage>
        <taxon>Eukaryota</taxon>
        <taxon>Metazoa</taxon>
        <taxon>Spiralia</taxon>
        <taxon>Lophotrochozoa</taxon>
        <taxon>Mollusca</taxon>
        <taxon>Gastropoda</taxon>
        <taxon>Heterobranchia</taxon>
        <taxon>Euthyneura</taxon>
        <taxon>Panpulmonata</taxon>
        <taxon>Sacoglossa</taxon>
        <taxon>Placobranchoidea</taxon>
        <taxon>Plakobranchidae</taxon>
        <taxon>Elysia</taxon>
    </lineage>
</organism>
<evidence type="ECO:0000313" key="3">
    <source>
        <dbReference type="Proteomes" id="UP000271974"/>
    </source>
</evidence>